<dbReference type="VEuPathDB" id="TrichDB:TVAG_195930"/>
<dbReference type="VEuPathDB" id="TrichDB:TVAGG3_0259690"/>
<dbReference type="SUPFAM" id="SSF64167">
    <property type="entry name" value="SurE-like"/>
    <property type="match status" value="1"/>
</dbReference>
<dbReference type="Proteomes" id="UP000001542">
    <property type="component" value="Unassembled WGS sequence"/>
</dbReference>
<dbReference type="InterPro" id="IPR002828">
    <property type="entry name" value="SurE-like_Pase/nucleotidase"/>
</dbReference>
<keyword evidence="2" id="KW-0479">Metal-binding</keyword>
<gene>
    <name evidence="5" type="ORF">TVAG_195930</name>
</gene>
<evidence type="ECO:0000256" key="1">
    <source>
        <dbReference type="ARBA" id="ARBA00011062"/>
    </source>
</evidence>
<name>A2ETN2_TRIV3</name>
<keyword evidence="3" id="KW-0378">Hydrolase</keyword>
<feature type="domain" description="Survival protein SurE-like phosphatase/nucleotidase" evidence="4">
    <location>
        <begin position="2"/>
        <end position="117"/>
    </location>
</feature>
<organism evidence="5 6">
    <name type="scientific">Trichomonas vaginalis (strain ATCC PRA-98 / G3)</name>
    <dbReference type="NCBI Taxonomy" id="412133"/>
    <lineage>
        <taxon>Eukaryota</taxon>
        <taxon>Metamonada</taxon>
        <taxon>Parabasalia</taxon>
        <taxon>Trichomonadida</taxon>
        <taxon>Trichomonadidae</taxon>
        <taxon>Trichomonas</taxon>
    </lineage>
</organism>
<dbReference type="GO" id="GO:0046872">
    <property type="term" value="F:metal ion binding"/>
    <property type="evidence" value="ECO:0007669"/>
    <property type="project" value="UniProtKB-KW"/>
</dbReference>
<dbReference type="PANTHER" id="PTHR30457:SF0">
    <property type="entry name" value="PHOSPHATASE, PUTATIVE (AFU_ORTHOLOGUE AFUA_4G01070)-RELATED"/>
    <property type="match status" value="1"/>
</dbReference>
<dbReference type="InterPro" id="IPR030048">
    <property type="entry name" value="SurE"/>
</dbReference>
<reference evidence="5" key="1">
    <citation type="submission" date="2006-10" db="EMBL/GenBank/DDBJ databases">
        <authorList>
            <person name="Amadeo P."/>
            <person name="Zhao Q."/>
            <person name="Wortman J."/>
            <person name="Fraser-Liggett C."/>
            <person name="Carlton J."/>
        </authorList>
    </citation>
    <scope>NUCLEOTIDE SEQUENCE</scope>
    <source>
        <strain evidence="5">G3</strain>
    </source>
</reference>
<reference evidence="5" key="2">
    <citation type="journal article" date="2007" name="Science">
        <title>Draft genome sequence of the sexually transmitted pathogen Trichomonas vaginalis.</title>
        <authorList>
            <person name="Carlton J.M."/>
            <person name="Hirt R.P."/>
            <person name="Silva J.C."/>
            <person name="Delcher A.L."/>
            <person name="Schatz M."/>
            <person name="Zhao Q."/>
            <person name="Wortman J.R."/>
            <person name="Bidwell S.L."/>
            <person name="Alsmark U.C.M."/>
            <person name="Besteiro S."/>
            <person name="Sicheritz-Ponten T."/>
            <person name="Noel C.J."/>
            <person name="Dacks J.B."/>
            <person name="Foster P.G."/>
            <person name="Simillion C."/>
            <person name="Van de Peer Y."/>
            <person name="Miranda-Saavedra D."/>
            <person name="Barton G.J."/>
            <person name="Westrop G.D."/>
            <person name="Mueller S."/>
            <person name="Dessi D."/>
            <person name="Fiori P.L."/>
            <person name="Ren Q."/>
            <person name="Paulsen I."/>
            <person name="Zhang H."/>
            <person name="Bastida-Corcuera F.D."/>
            <person name="Simoes-Barbosa A."/>
            <person name="Brown M.T."/>
            <person name="Hayes R.D."/>
            <person name="Mukherjee M."/>
            <person name="Okumura C.Y."/>
            <person name="Schneider R."/>
            <person name="Smith A.J."/>
            <person name="Vanacova S."/>
            <person name="Villalvazo M."/>
            <person name="Haas B.J."/>
            <person name="Pertea M."/>
            <person name="Feldblyum T.V."/>
            <person name="Utterback T.R."/>
            <person name="Shu C.L."/>
            <person name="Osoegawa K."/>
            <person name="de Jong P.J."/>
            <person name="Hrdy I."/>
            <person name="Horvathova L."/>
            <person name="Zubacova Z."/>
            <person name="Dolezal P."/>
            <person name="Malik S.B."/>
            <person name="Logsdon J.M. Jr."/>
            <person name="Henze K."/>
            <person name="Gupta A."/>
            <person name="Wang C.C."/>
            <person name="Dunne R.L."/>
            <person name="Upcroft J.A."/>
            <person name="Upcroft P."/>
            <person name="White O."/>
            <person name="Salzberg S.L."/>
            <person name="Tang P."/>
            <person name="Chiu C.-H."/>
            <person name="Lee Y.-S."/>
            <person name="Embley T.M."/>
            <person name="Coombs G.H."/>
            <person name="Mottram J.C."/>
            <person name="Tachezy J."/>
            <person name="Fraser-Liggett C.M."/>
            <person name="Johnson P.J."/>
        </authorList>
    </citation>
    <scope>NUCLEOTIDE SEQUENCE [LARGE SCALE GENOMIC DNA]</scope>
    <source>
        <strain evidence="5">G3</strain>
    </source>
</reference>
<dbReference type="InParanoid" id="A2ETN2"/>
<dbReference type="EMBL" id="DS113488">
    <property type="protein sequence ID" value="EAY04000.1"/>
    <property type="molecule type" value="Genomic_DNA"/>
</dbReference>
<dbReference type="GO" id="GO:0008252">
    <property type="term" value="F:nucleotidase activity"/>
    <property type="evidence" value="ECO:0007669"/>
    <property type="project" value="InterPro"/>
</dbReference>
<comment type="similarity">
    <text evidence="1">Belongs to the SurE nucleotidase family.</text>
</comment>
<dbReference type="Gene3D" id="3.40.1210.10">
    <property type="entry name" value="Survival protein SurE-like phosphatase/nucleotidase"/>
    <property type="match status" value="1"/>
</dbReference>
<dbReference type="Pfam" id="PF01975">
    <property type="entry name" value="SurE"/>
    <property type="match status" value="1"/>
</dbReference>
<dbReference type="InterPro" id="IPR036523">
    <property type="entry name" value="SurE-like_sf"/>
</dbReference>
<proteinExistence type="inferred from homology"/>
<accession>A2ETN2</accession>
<evidence type="ECO:0000256" key="3">
    <source>
        <dbReference type="ARBA" id="ARBA00022801"/>
    </source>
</evidence>
<evidence type="ECO:0000259" key="4">
    <source>
        <dbReference type="Pfam" id="PF01975"/>
    </source>
</evidence>
<dbReference type="AlphaFoldDB" id="A2ETN2"/>
<evidence type="ECO:0000256" key="2">
    <source>
        <dbReference type="ARBA" id="ARBA00022723"/>
    </source>
</evidence>
<evidence type="ECO:0000313" key="5">
    <source>
        <dbReference type="EMBL" id="EAY04000.1"/>
    </source>
</evidence>
<evidence type="ECO:0000313" key="6">
    <source>
        <dbReference type="Proteomes" id="UP000001542"/>
    </source>
</evidence>
<protein>
    <submittedName>
        <fullName evidence="5">Acid phosphatase surE, putative</fullName>
    </submittedName>
</protein>
<dbReference type="OrthoDB" id="8299714at2759"/>
<keyword evidence="6" id="KW-1185">Reference proteome</keyword>
<dbReference type="PANTHER" id="PTHR30457">
    <property type="entry name" value="5'-NUCLEOTIDASE SURE"/>
    <property type="match status" value="1"/>
</dbReference>
<sequence>MPVDCIKLGLETVVPRKPKLIISGVNHGENVSINIHYSGTMGVVLEGCMKGVPSIGFSLDNPSWNADFSATVPIIRKIAQKVLEEGLSEGTCLNVNFPNTNEYKGIKVCRQGRGVWDREYEERTHPLGYKYYWATGHFVNYEPDAEDTDKWAIGHGYVSITPQKIDATAYEEMKKIEAFNITL</sequence>